<gene>
    <name evidence="2" type="ORF">H7F53_15440</name>
</gene>
<dbReference type="Proteomes" id="UP000551327">
    <property type="component" value="Unassembled WGS sequence"/>
</dbReference>
<accession>A0A7X1KRE8</accession>
<evidence type="ECO:0000313" key="2">
    <source>
        <dbReference type="EMBL" id="MBC2670545.1"/>
    </source>
</evidence>
<feature type="transmembrane region" description="Helical" evidence="1">
    <location>
        <begin position="94"/>
        <end position="121"/>
    </location>
</feature>
<proteinExistence type="predicted"/>
<comment type="caution">
    <text evidence="2">The sequence shown here is derived from an EMBL/GenBank/DDBJ whole genome shotgun (WGS) entry which is preliminary data.</text>
</comment>
<evidence type="ECO:0000313" key="3">
    <source>
        <dbReference type="Proteomes" id="UP000551327"/>
    </source>
</evidence>
<keyword evidence="3" id="KW-1185">Reference proteome</keyword>
<reference evidence="2 3" key="1">
    <citation type="submission" date="2020-08" db="EMBL/GenBank/DDBJ databases">
        <title>The genome sequence of type strain Novosphingobium piscinae KCTC 42194.</title>
        <authorList>
            <person name="Liu Y."/>
        </authorList>
    </citation>
    <scope>NUCLEOTIDE SEQUENCE [LARGE SCALE GENOMIC DNA]</scope>
    <source>
        <strain evidence="2 3">KCTC 42194</strain>
    </source>
</reference>
<keyword evidence="1" id="KW-0472">Membrane</keyword>
<dbReference type="AlphaFoldDB" id="A0A7X1KRE8"/>
<sequence length="122" mass="13022">MSGIPPKSVGLGGDGDEICAIESVERAFGVKLDKADASKWHTAGDVFASLRQALPNEVRDHDLWPRFTEVLTEQTGVAPEAIEMASPLLSQSRLWVHVTNASAAAWISAAMVVLGLLGWALL</sequence>
<keyword evidence="1" id="KW-0812">Transmembrane</keyword>
<keyword evidence="1" id="KW-1133">Transmembrane helix</keyword>
<dbReference type="EMBL" id="JACLAX010000021">
    <property type="protein sequence ID" value="MBC2670545.1"/>
    <property type="molecule type" value="Genomic_DNA"/>
</dbReference>
<organism evidence="2 3">
    <name type="scientific">Novosphingobium piscinae</name>
    <dbReference type="NCBI Taxonomy" id="1507448"/>
    <lineage>
        <taxon>Bacteria</taxon>
        <taxon>Pseudomonadati</taxon>
        <taxon>Pseudomonadota</taxon>
        <taxon>Alphaproteobacteria</taxon>
        <taxon>Sphingomonadales</taxon>
        <taxon>Sphingomonadaceae</taxon>
        <taxon>Novosphingobium</taxon>
    </lineage>
</organism>
<protein>
    <submittedName>
        <fullName evidence="2">Uncharacterized protein</fullName>
    </submittedName>
</protein>
<dbReference type="RefSeq" id="WP_185680402.1">
    <property type="nucleotide sequence ID" value="NZ_JACLAX010000021.1"/>
</dbReference>
<evidence type="ECO:0000256" key="1">
    <source>
        <dbReference type="SAM" id="Phobius"/>
    </source>
</evidence>
<name>A0A7X1KRE8_9SPHN</name>